<dbReference type="OrthoDB" id="5729753at2"/>
<proteinExistence type="predicted"/>
<reference evidence="3" key="1">
    <citation type="submission" date="2018-09" db="EMBL/GenBank/DDBJ databases">
        <authorList>
            <person name="Zhu H."/>
        </authorList>
    </citation>
    <scope>NUCLEOTIDE SEQUENCE [LARGE SCALE GENOMIC DNA]</scope>
    <source>
        <strain evidence="3">K1R23-30</strain>
    </source>
</reference>
<feature type="domain" description="AB hydrolase-1" evidence="1">
    <location>
        <begin position="10"/>
        <end position="256"/>
    </location>
</feature>
<dbReference type="InterPro" id="IPR050228">
    <property type="entry name" value="Carboxylesterase_BioH"/>
</dbReference>
<keyword evidence="2" id="KW-0378">Hydrolase</keyword>
<dbReference type="PANTHER" id="PTHR43194:SF2">
    <property type="entry name" value="PEROXISOMAL MEMBRANE PROTEIN LPX1"/>
    <property type="match status" value="1"/>
</dbReference>
<evidence type="ECO:0000259" key="1">
    <source>
        <dbReference type="Pfam" id="PF12697"/>
    </source>
</evidence>
<dbReference type="Pfam" id="PF12697">
    <property type="entry name" value="Abhydrolase_6"/>
    <property type="match status" value="1"/>
</dbReference>
<dbReference type="InterPro" id="IPR000073">
    <property type="entry name" value="AB_hydrolase_1"/>
</dbReference>
<sequence length="274" mass="30684">MTRPILHFAHANSFPTGTYRVFFEHLKKHYQVDALDMHAHNPAYPVTNGWSALTRELLDDLQARHREPVVLVGHSMGGMLSLLAAKARPDLVRCVVLLDSPVVAGWRAFLLRWAKQVGADKKFSPAKFSEKRRNHWPDAEAAYTHYAAKPMFAIWPEQVLRDYLQHGLKPASDQEGVTLRFTRETETAVYRSLPHHIGSLVGRNFPVPVGFVGGIDSIECRQAGLVATKRLVGKHYTQIPGGHLFPMESPDRAAAATHEMIKSLLSNRAAHAHK</sequence>
<gene>
    <name evidence="2" type="ORF">D3871_06955</name>
</gene>
<evidence type="ECO:0000313" key="2">
    <source>
        <dbReference type="EMBL" id="RJF98280.1"/>
    </source>
</evidence>
<keyword evidence="3" id="KW-1185">Reference proteome</keyword>
<name>A0A3A3FRY3_9BURK</name>
<dbReference type="Gene3D" id="3.40.50.1820">
    <property type="entry name" value="alpha/beta hydrolase"/>
    <property type="match status" value="1"/>
</dbReference>
<organism evidence="2 3">
    <name type="scientific">Noviherbaspirillum saxi</name>
    <dbReference type="NCBI Taxonomy" id="2320863"/>
    <lineage>
        <taxon>Bacteria</taxon>
        <taxon>Pseudomonadati</taxon>
        <taxon>Pseudomonadota</taxon>
        <taxon>Betaproteobacteria</taxon>
        <taxon>Burkholderiales</taxon>
        <taxon>Oxalobacteraceae</taxon>
        <taxon>Noviherbaspirillum</taxon>
    </lineage>
</organism>
<dbReference type="SUPFAM" id="SSF53474">
    <property type="entry name" value="alpha/beta-Hydrolases"/>
    <property type="match status" value="1"/>
</dbReference>
<dbReference type="PANTHER" id="PTHR43194">
    <property type="entry name" value="HYDROLASE ALPHA/BETA FOLD FAMILY"/>
    <property type="match status" value="1"/>
</dbReference>
<accession>A0A3A3FRY3</accession>
<protein>
    <submittedName>
        <fullName evidence="2">Alpha/beta hydrolase</fullName>
    </submittedName>
</protein>
<dbReference type="AlphaFoldDB" id="A0A3A3FRY3"/>
<comment type="caution">
    <text evidence="2">The sequence shown here is derived from an EMBL/GenBank/DDBJ whole genome shotgun (WGS) entry which is preliminary data.</text>
</comment>
<evidence type="ECO:0000313" key="3">
    <source>
        <dbReference type="Proteomes" id="UP000265955"/>
    </source>
</evidence>
<dbReference type="InterPro" id="IPR029058">
    <property type="entry name" value="AB_hydrolase_fold"/>
</dbReference>
<dbReference type="Proteomes" id="UP000265955">
    <property type="component" value="Unassembled WGS sequence"/>
</dbReference>
<dbReference type="EMBL" id="QYUO01000001">
    <property type="protein sequence ID" value="RJF98280.1"/>
    <property type="molecule type" value="Genomic_DNA"/>
</dbReference>
<dbReference type="RefSeq" id="WP_119768236.1">
    <property type="nucleotide sequence ID" value="NZ_QYUO01000001.1"/>
</dbReference>
<dbReference type="GO" id="GO:0016787">
    <property type="term" value="F:hydrolase activity"/>
    <property type="evidence" value="ECO:0007669"/>
    <property type="project" value="UniProtKB-KW"/>
</dbReference>